<keyword evidence="5 9" id="KW-0227">DNA damage</keyword>
<reference evidence="12 13" key="1">
    <citation type="submission" date="2013-09" db="EMBL/GenBank/DDBJ databases">
        <authorList>
            <person name="Zeng Z."/>
            <person name="Chen C."/>
        </authorList>
    </citation>
    <scope>NUCLEOTIDE SEQUENCE [LARGE SCALE GENOMIC DNA]</scope>
    <source>
        <strain evidence="12 13">GH29-5</strain>
    </source>
</reference>
<dbReference type="InterPro" id="IPR027417">
    <property type="entry name" value="P-loop_NTPase"/>
</dbReference>
<evidence type="ECO:0000256" key="8">
    <source>
        <dbReference type="ARBA" id="ARBA00033408"/>
    </source>
</evidence>
<comment type="function">
    <text evidence="1 9">May be involved in recombinational repair of damaged DNA.</text>
</comment>
<dbReference type="CDD" id="cd03241">
    <property type="entry name" value="ABC_RecN"/>
    <property type="match status" value="1"/>
</dbReference>
<dbReference type="GO" id="GO:0005524">
    <property type="term" value="F:ATP binding"/>
    <property type="evidence" value="ECO:0007669"/>
    <property type="project" value="UniProtKB-KW"/>
</dbReference>
<evidence type="ECO:0000256" key="9">
    <source>
        <dbReference type="PIRNR" id="PIRNR003128"/>
    </source>
</evidence>
<keyword evidence="7 9" id="KW-0234">DNA repair</keyword>
<keyword evidence="6" id="KW-0067">ATP-binding</keyword>
<keyword evidence="10" id="KW-0175">Coiled coil</keyword>
<dbReference type="GO" id="GO:0006281">
    <property type="term" value="P:DNA repair"/>
    <property type="evidence" value="ECO:0007669"/>
    <property type="project" value="UniProtKB-KW"/>
</dbReference>
<dbReference type="GO" id="GO:0043590">
    <property type="term" value="C:bacterial nucleoid"/>
    <property type="evidence" value="ECO:0007669"/>
    <property type="project" value="TreeGrafter"/>
</dbReference>
<evidence type="ECO:0000256" key="3">
    <source>
        <dbReference type="ARBA" id="ARBA00021315"/>
    </source>
</evidence>
<protein>
    <recommendedName>
        <fullName evidence="3 9">DNA repair protein RecN</fullName>
    </recommendedName>
    <alternativeName>
        <fullName evidence="8 9">Recombination protein N</fullName>
    </alternativeName>
</protein>
<dbReference type="InterPro" id="IPR004604">
    <property type="entry name" value="DNA_recomb/repair_RecN"/>
</dbReference>
<evidence type="ECO:0000256" key="4">
    <source>
        <dbReference type="ARBA" id="ARBA00022741"/>
    </source>
</evidence>
<dbReference type="eggNOG" id="COG0497">
    <property type="taxonomic scope" value="Bacteria"/>
</dbReference>
<feature type="domain" description="RecF/RecN/SMC N-terminal" evidence="11">
    <location>
        <begin position="1"/>
        <end position="505"/>
    </location>
</feature>
<evidence type="ECO:0000313" key="12">
    <source>
        <dbReference type="EMBL" id="KGO90767.1"/>
    </source>
</evidence>
<comment type="similarity">
    <text evidence="2 9">Belongs to the RecN family.</text>
</comment>
<dbReference type="PIRSF" id="PIRSF003128">
    <property type="entry name" value="RecN"/>
    <property type="match status" value="1"/>
</dbReference>
<sequence>MLTSLTIKNFALIEQLEMNFSDRLSIITGETGAGKSILLGALGLVLGKRADLTSLKDKEQKCVVEAHFQIDKYQLQDFFTANDLDYEDVTIIRREILPSGKSRAFINDSPVNLNELVELGDFLIDIHSQHQTRELTNKEYQTEILDAFAANQSLLTDYRQHLSKYKTLKSDLKKLISDKDALTKEYDYNSFLLNELLTANLKSGELEELESIQEKLSNVEFIGESIDKSLAILNEEQIGVIQNLKEVKIALQKISGLSPDYQTLHERIASILIETDDVASELVSESEKLVNDPEKLDLVNQKLQTLYALFKKHNVGTIEELLEIQNDLDGKVILADDLENTIVKLESEIAGQQKELDALAAEITKKRIASAPVLTDKIAEILSQLGMPNARFQFEISPSASCGHNGKDEIQLLFSANKGTDFGLLKKVASGGEMSRIMLAVKSIMANYTKLPTIIFDEIDTGVSGEIAHKMGDIMKAMSEELQVFAITHLPQIAAKGEQHYKVYKSVIGDTTVSELKLLTKEERITEIAEMLSGKEISDSALNHAKALLN</sequence>
<comment type="caution">
    <text evidence="12">The sequence shown here is derived from an EMBL/GenBank/DDBJ whole genome shotgun (WGS) entry which is preliminary data.</text>
</comment>
<feature type="coiled-coil region" evidence="10">
    <location>
        <begin position="335"/>
        <end position="362"/>
    </location>
</feature>
<dbReference type="PANTHER" id="PTHR11059">
    <property type="entry name" value="DNA REPAIR PROTEIN RECN"/>
    <property type="match status" value="1"/>
</dbReference>
<keyword evidence="4" id="KW-0547">Nucleotide-binding</keyword>
<dbReference type="GO" id="GO:0009432">
    <property type="term" value="P:SOS response"/>
    <property type="evidence" value="ECO:0007669"/>
    <property type="project" value="TreeGrafter"/>
</dbReference>
<dbReference type="Proteomes" id="UP000030121">
    <property type="component" value="Unassembled WGS sequence"/>
</dbReference>
<evidence type="ECO:0000313" key="13">
    <source>
        <dbReference type="Proteomes" id="UP000030121"/>
    </source>
</evidence>
<evidence type="ECO:0000256" key="5">
    <source>
        <dbReference type="ARBA" id="ARBA00022763"/>
    </source>
</evidence>
<dbReference type="Pfam" id="PF02463">
    <property type="entry name" value="SMC_N"/>
    <property type="match status" value="1"/>
</dbReference>
<evidence type="ECO:0000256" key="2">
    <source>
        <dbReference type="ARBA" id="ARBA00009441"/>
    </source>
</evidence>
<organism evidence="12 13">
    <name type="scientific">Flavobacterium suncheonense GH29-5 = DSM 17707</name>
    <dbReference type="NCBI Taxonomy" id="1121899"/>
    <lineage>
        <taxon>Bacteria</taxon>
        <taxon>Pseudomonadati</taxon>
        <taxon>Bacteroidota</taxon>
        <taxon>Flavobacteriia</taxon>
        <taxon>Flavobacteriales</taxon>
        <taxon>Flavobacteriaceae</taxon>
        <taxon>Flavobacterium</taxon>
    </lineage>
</organism>
<keyword evidence="13" id="KW-1185">Reference proteome</keyword>
<evidence type="ECO:0000256" key="1">
    <source>
        <dbReference type="ARBA" id="ARBA00003618"/>
    </source>
</evidence>
<evidence type="ECO:0000256" key="10">
    <source>
        <dbReference type="SAM" id="Coils"/>
    </source>
</evidence>
<dbReference type="STRING" id="1121899.GCA_000430025_01111"/>
<evidence type="ECO:0000256" key="7">
    <source>
        <dbReference type="ARBA" id="ARBA00023204"/>
    </source>
</evidence>
<dbReference type="OrthoDB" id="9806954at2"/>
<dbReference type="AlphaFoldDB" id="A0A0A2MDM1"/>
<dbReference type="SUPFAM" id="SSF52540">
    <property type="entry name" value="P-loop containing nucleoside triphosphate hydrolases"/>
    <property type="match status" value="2"/>
</dbReference>
<accession>A0A0A2MDM1</accession>
<dbReference type="NCBIfam" id="TIGR00634">
    <property type="entry name" value="recN"/>
    <property type="match status" value="1"/>
</dbReference>
<evidence type="ECO:0000256" key="6">
    <source>
        <dbReference type="ARBA" id="ARBA00022840"/>
    </source>
</evidence>
<proteinExistence type="inferred from homology"/>
<dbReference type="Gene3D" id="3.40.50.300">
    <property type="entry name" value="P-loop containing nucleotide triphosphate hydrolases"/>
    <property type="match status" value="2"/>
</dbReference>
<dbReference type="RefSeq" id="WP_026979865.1">
    <property type="nucleotide sequence ID" value="NZ_AUCZ01000004.1"/>
</dbReference>
<dbReference type="PANTHER" id="PTHR11059:SF0">
    <property type="entry name" value="DNA REPAIR PROTEIN RECN"/>
    <property type="match status" value="1"/>
</dbReference>
<dbReference type="EMBL" id="JRLW01000001">
    <property type="protein sequence ID" value="KGO90767.1"/>
    <property type="molecule type" value="Genomic_DNA"/>
</dbReference>
<dbReference type="InterPro" id="IPR003395">
    <property type="entry name" value="RecF/RecN/SMC_N"/>
</dbReference>
<evidence type="ECO:0000259" key="11">
    <source>
        <dbReference type="Pfam" id="PF02463"/>
    </source>
</evidence>
<name>A0A0A2MDM1_9FLAO</name>
<dbReference type="GO" id="GO:0006310">
    <property type="term" value="P:DNA recombination"/>
    <property type="evidence" value="ECO:0007669"/>
    <property type="project" value="InterPro"/>
</dbReference>
<gene>
    <name evidence="12" type="ORF">Q764_01200</name>
</gene>